<protein>
    <recommendedName>
        <fullName evidence="12">Tricarboxylate carrier</fullName>
    </recommendedName>
</protein>
<comment type="similarity">
    <text evidence="2">Belongs to the sideroflexin family.</text>
</comment>
<evidence type="ECO:0000256" key="3">
    <source>
        <dbReference type="ARBA" id="ARBA00022448"/>
    </source>
</evidence>
<dbReference type="OrthoDB" id="6608471at2759"/>
<evidence type="ECO:0000256" key="5">
    <source>
        <dbReference type="ARBA" id="ARBA00022970"/>
    </source>
</evidence>
<comment type="subcellular location">
    <subcellularLocation>
        <location evidence="1">Mitochondrion membrane</location>
        <topology evidence="1">Multi-pass membrane protein</topology>
    </subcellularLocation>
</comment>
<keyword evidence="7" id="KW-0496">Mitochondrion</keyword>
<dbReference type="GO" id="GO:0006865">
    <property type="term" value="P:amino acid transport"/>
    <property type="evidence" value="ECO:0007669"/>
    <property type="project" value="UniProtKB-KW"/>
</dbReference>
<evidence type="ECO:0000256" key="2">
    <source>
        <dbReference type="ARBA" id="ARBA00005974"/>
    </source>
</evidence>
<keyword evidence="6 9" id="KW-1133">Transmembrane helix</keyword>
<dbReference type="GO" id="GO:0005743">
    <property type="term" value="C:mitochondrial inner membrane"/>
    <property type="evidence" value="ECO:0007669"/>
    <property type="project" value="TreeGrafter"/>
</dbReference>
<evidence type="ECO:0000313" key="11">
    <source>
        <dbReference type="Proteomes" id="UP000270094"/>
    </source>
</evidence>
<proteinExistence type="inferred from homology"/>
<dbReference type="Pfam" id="PF03820">
    <property type="entry name" value="SFXNs"/>
    <property type="match status" value="1"/>
</dbReference>
<dbReference type="EMBL" id="UYYB01007489">
    <property type="protein sequence ID" value="VDM68060.1"/>
    <property type="molecule type" value="Genomic_DNA"/>
</dbReference>
<evidence type="ECO:0000256" key="8">
    <source>
        <dbReference type="ARBA" id="ARBA00023136"/>
    </source>
</evidence>
<gene>
    <name evidence="10" type="ORF">SVUK_LOCUS3058</name>
</gene>
<name>A0A3P7I5J3_STRVU</name>
<keyword evidence="4 9" id="KW-0812">Transmembrane</keyword>
<accession>A0A3P7I5J3</accession>
<dbReference type="AlphaFoldDB" id="A0A3P7I5J3"/>
<dbReference type="Proteomes" id="UP000270094">
    <property type="component" value="Unassembled WGS sequence"/>
</dbReference>
<evidence type="ECO:0000313" key="10">
    <source>
        <dbReference type="EMBL" id="VDM68060.1"/>
    </source>
</evidence>
<evidence type="ECO:0000256" key="6">
    <source>
        <dbReference type="ARBA" id="ARBA00022989"/>
    </source>
</evidence>
<evidence type="ECO:0008006" key="12">
    <source>
        <dbReference type="Google" id="ProtNLM"/>
    </source>
</evidence>
<keyword evidence="5" id="KW-0029">Amino-acid transport</keyword>
<organism evidence="10 11">
    <name type="scientific">Strongylus vulgaris</name>
    <name type="common">Blood worm</name>
    <dbReference type="NCBI Taxonomy" id="40348"/>
    <lineage>
        <taxon>Eukaryota</taxon>
        <taxon>Metazoa</taxon>
        <taxon>Ecdysozoa</taxon>
        <taxon>Nematoda</taxon>
        <taxon>Chromadorea</taxon>
        <taxon>Rhabditida</taxon>
        <taxon>Rhabditina</taxon>
        <taxon>Rhabditomorpha</taxon>
        <taxon>Strongyloidea</taxon>
        <taxon>Strongylidae</taxon>
        <taxon>Strongylus</taxon>
    </lineage>
</organism>
<dbReference type="PANTHER" id="PTHR11153">
    <property type="entry name" value="SIDEROFLEXIN"/>
    <property type="match status" value="1"/>
</dbReference>
<sequence length="243" mass="27356">MEQARYHRLITSKTEEIVVWQNFLTYNSIVQNEKFSVAHFIAYFFALKTFWSSNLRKTRLSRRKNIIFEAKPQPLSTYIGAYCAAVTAACSISAVMDGQFCLKRFVPLPAVSMASAVNVLCMRWNELRTGIEVYEKGGKVVGVSKVAAKQAVRDTTIVRAFLPIPMLLAPPCIMPFLERYKWVVASSYRHLFVNAVVCTLSFAFSLPLALALFPQESTIPTTAMEAEIQAKTNSDFLLYNKGL</sequence>
<reference evidence="10 11" key="1">
    <citation type="submission" date="2018-11" db="EMBL/GenBank/DDBJ databases">
        <authorList>
            <consortium name="Pathogen Informatics"/>
        </authorList>
    </citation>
    <scope>NUCLEOTIDE SEQUENCE [LARGE SCALE GENOMIC DNA]</scope>
</reference>
<dbReference type="GO" id="GO:1990542">
    <property type="term" value="P:mitochondrial transmembrane transport"/>
    <property type="evidence" value="ECO:0007669"/>
    <property type="project" value="TreeGrafter"/>
</dbReference>
<dbReference type="InterPro" id="IPR004686">
    <property type="entry name" value="Mtc"/>
</dbReference>
<feature type="transmembrane region" description="Helical" evidence="9">
    <location>
        <begin position="191"/>
        <end position="213"/>
    </location>
</feature>
<dbReference type="PANTHER" id="PTHR11153:SF6">
    <property type="entry name" value="SIDEROFLEXIN-5"/>
    <property type="match status" value="1"/>
</dbReference>
<evidence type="ECO:0000256" key="9">
    <source>
        <dbReference type="SAM" id="Phobius"/>
    </source>
</evidence>
<keyword evidence="8 9" id="KW-0472">Membrane</keyword>
<evidence type="ECO:0000256" key="1">
    <source>
        <dbReference type="ARBA" id="ARBA00004225"/>
    </source>
</evidence>
<keyword evidence="3" id="KW-0813">Transport</keyword>
<evidence type="ECO:0000256" key="4">
    <source>
        <dbReference type="ARBA" id="ARBA00022692"/>
    </source>
</evidence>
<dbReference type="GO" id="GO:0015075">
    <property type="term" value="F:monoatomic ion transmembrane transporter activity"/>
    <property type="evidence" value="ECO:0007669"/>
    <property type="project" value="InterPro"/>
</dbReference>
<evidence type="ECO:0000256" key="7">
    <source>
        <dbReference type="ARBA" id="ARBA00023128"/>
    </source>
</evidence>
<keyword evidence="11" id="KW-1185">Reference proteome</keyword>